<dbReference type="InterPro" id="IPR041325">
    <property type="entry name" value="Gln_deamidase_2"/>
</dbReference>
<sequence>MKAFLLFVFSFLVLFAKAQPEYFDIEKNFPCNTCGANYHPTIDLKEIKVYDLATVTKVFDSISYHLNIEFNYPQGGCQQRAQIMSMFLTKKFNIQHAKIWLFAPIDLNFNDNQTLFVNDKNELSPNNTISWNYHVAPVVLVKQNNRIDTVVIDPSICRDKAVSFSTWLKLIGNSNISKFTFLQSDLYFFNVQLNKDGSLSNVINGYFYNFSNPVKDNLTLEKGLAINDMAVIINKKYIKPLTHSHSQADIQKLNDLKAIFGNATALDFLFSQNSSGRSNNTSNRFVMTTYSDIMIDAKALFTNRVSYWARITTTLLSN</sequence>
<evidence type="ECO:0000313" key="1">
    <source>
        <dbReference type="EMBL" id="BAU54473.1"/>
    </source>
</evidence>
<dbReference type="Gene3D" id="3.10.620.30">
    <property type="match status" value="1"/>
</dbReference>
<dbReference type="KEGG" id="mgot:MgSA37_02649"/>
<reference evidence="1 2" key="1">
    <citation type="submission" date="2015-12" db="EMBL/GenBank/DDBJ databases">
        <title>Genome sequence of Mucilaginibacter gotjawali.</title>
        <authorList>
            <person name="Lee J.S."/>
            <person name="Lee K.C."/>
            <person name="Kim K.K."/>
            <person name="Lee B.W."/>
        </authorList>
    </citation>
    <scope>NUCLEOTIDE SEQUENCE [LARGE SCALE GENOMIC DNA]</scope>
    <source>
        <strain evidence="1 2">SA3-7</strain>
    </source>
</reference>
<name>A0A110B2S6_9SPHI</name>
<dbReference type="Proteomes" id="UP000218263">
    <property type="component" value="Chromosome"/>
</dbReference>
<dbReference type="RefSeq" id="WP_096352425.1">
    <property type="nucleotide sequence ID" value="NZ_AP017313.1"/>
</dbReference>
<accession>A0A110B2S6</accession>
<dbReference type="OrthoDB" id="798749at2"/>
<dbReference type="AlphaFoldDB" id="A0A110B2S6"/>
<dbReference type="Pfam" id="PF18626">
    <property type="entry name" value="Gln_deamidase_2"/>
    <property type="match status" value="1"/>
</dbReference>
<gene>
    <name evidence="1" type="ORF">MgSA37_02649</name>
</gene>
<evidence type="ECO:0000313" key="2">
    <source>
        <dbReference type="Proteomes" id="UP000218263"/>
    </source>
</evidence>
<protein>
    <submittedName>
        <fullName evidence="1">Uncharacterized protein</fullName>
    </submittedName>
</protein>
<keyword evidence="2" id="KW-1185">Reference proteome</keyword>
<proteinExistence type="predicted"/>
<organism evidence="1 2">
    <name type="scientific">Mucilaginibacter gotjawali</name>
    <dbReference type="NCBI Taxonomy" id="1550579"/>
    <lineage>
        <taxon>Bacteria</taxon>
        <taxon>Pseudomonadati</taxon>
        <taxon>Bacteroidota</taxon>
        <taxon>Sphingobacteriia</taxon>
        <taxon>Sphingobacteriales</taxon>
        <taxon>Sphingobacteriaceae</taxon>
        <taxon>Mucilaginibacter</taxon>
    </lineage>
</organism>
<dbReference type="EMBL" id="AP017313">
    <property type="protein sequence ID" value="BAU54473.1"/>
    <property type="molecule type" value="Genomic_DNA"/>
</dbReference>